<dbReference type="OrthoDB" id="1916924at2759"/>
<dbReference type="PANTHER" id="PTHR46057:SF9">
    <property type="entry name" value="FCS-LIKE ZINC FINGER 1"/>
    <property type="match status" value="1"/>
</dbReference>
<proteinExistence type="inferred from homology"/>
<dbReference type="Proteomes" id="UP001141806">
    <property type="component" value="Unassembled WGS sequence"/>
</dbReference>
<keyword evidence="2" id="KW-0479">Metal-binding</keyword>
<dbReference type="Pfam" id="PF04570">
    <property type="entry name" value="zf-FLZ"/>
    <property type="match status" value="1"/>
</dbReference>
<accession>A0A9Q0HAT5</accession>
<evidence type="ECO:0000256" key="2">
    <source>
        <dbReference type="ARBA" id="ARBA00022723"/>
    </source>
</evidence>
<evidence type="ECO:0000313" key="6">
    <source>
        <dbReference type="Proteomes" id="UP001141806"/>
    </source>
</evidence>
<reference evidence="5" key="1">
    <citation type="journal article" date="2023" name="Plant J.">
        <title>The genome of the king protea, Protea cynaroides.</title>
        <authorList>
            <person name="Chang J."/>
            <person name="Duong T.A."/>
            <person name="Schoeman C."/>
            <person name="Ma X."/>
            <person name="Roodt D."/>
            <person name="Barker N."/>
            <person name="Li Z."/>
            <person name="Van de Peer Y."/>
            <person name="Mizrachi E."/>
        </authorList>
    </citation>
    <scope>NUCLEOTIDE SEQUENCE</scope>
    <source>
        <tissue evidence="5">Young leaves</tissue>
    </source>
</reference>
<organism evidence="5 6">
    <name type="scientific">Protea cynaroides</name>
    <dbReference type="NCBI Taxonomy" id="273540"/>
    <lineage>
        <taxon>Eukaryota</taxon>
        <taxon>Viridiplantae</taxon>
        <taxon>Streptophyta</taxon>
        <taxon>Embryophyta</taxon>
        <taxon>Tracheophyta</taxon>
        <taxon>Spermatophyta</taxon>
        <taxon>Magnoliopsida</taxon>
        <taxon>Proteales</taxon>
        <taxon>Proteaceae</taxon>
        <taxon>Protea</taxon>
    </lineage>
</organism>
<dbReference type="InterPro" id="IPR007650">
    <property type="entry name" value="Zf-FLZ_dom"/>
</dbReference>
<keyword evidence="6" id="KW-1185">Reference proteome</keyword>
<dbReference type="InterPro" id="IPR044533">
    <property type="entry name" value="FLZ1/2/3"/>
</dbReference>
<evidence type="ECO:0000259" key="4">
    <source>
        <dbReference type="PROSITE" id="PS51795"/>
    </source>
</evidence>
<comment type="similarity">
    <text evidence="1">Belongs to the FLZ family.</text>
</comment>
<feature type="zinc finger region" description="FLZ-type" evidence="3">
    <location>
        <begin position="42"/>
        <end position="86"/>
    </location>
</feature>
<evidence type="ECO:0000256" key="3">
    <source>
        <dbReference type="PROSITE-ProRule" id="PRU01131"/>
    </source>
</evidence>
<feature type="domain" description="FLZ-type" evidence="4">
    <location>
        <begin position="42"/>
        <end position="86"/>
    </location>
</feature>
<dbReference type="PROSITE" id="PS51795">
    <property type="entry name" value="ZF_FLZ"/>
    <property type="match status" value="1"/>
</dbReference>
<dbReference type="PANTHER" id="PTHR46057">
    <property type="entry name" value="FCS-LIKE ZINC FINGER 1-RELATED"/>
    <property type="match status" value="1"/>
</dbReference>
<dbReference type="AlphaFoldDB" id="A0A9Q0HAT5"/>
<dbReference type="EMBL" id="JAMYWD010000008">
    <property type="protein sequence ID" value="KAJ4963007.1"/>
    <property type="molecule type" value="Genomic_DNA"/>
</dbReference>
<sequence>MKSSYFSALRRRGSYRRALSSRATISPRFYENIRFEEHHQPHFLESCFFCKRPLVNNRDIFMYRLDTPFCSEECSQEQIEIDKAKEKNWNISASMKALRKDQKKSLSTPSKTQDYSVTVGTIAAT</sequence>
<comment type="caution">
    <text evidence="5">The sequence shown here is derived from an EMBL/GenBank/DDBJ whole genome shotgun (WGS) entry which is preliminary data.</text>
</comment>
<dbReference type="GO" id="GO:0046872">
    <property type="term" value="F:metal ion binding"/>
    <property type="evidence" value="ECO:0007669"/>
    <property type="project" value="UniProtKB-KW"/>
</dbReference>
<gene>
    <name evidence="5" type="ORF">NE237_022946</name>
</gene>
<evidence type="ECO:0000256" key="1">
    <source>
        <dbReference type="ARBA" id="ARBA00009374"/>
    </source>
</evidence>
<evidence type="ECO:0000313" key="5">
    <source>
        <dbReference type="EMBL" id="KAJ4963007.1"/>
    </source>
</evidence>
<name>A0A9Q0HAT5_9MAGN</name>
<protein>
    <recommendedName>
        <fullName evidence="4">FLZ-type domain-containing protein</fullName>
    </recommendedName>
</protein>